<dbReference type="Pfam" id="PF04847">
    <property type="entry name" value="Calcipressin"/>
    <property type="match status" value="1"/>
</dbReference>
<dbReference type="GO" id="GO:0003676">
    <property type="term" value="F:nucleic acid binding"/>
    <property type="evidence" value="ECO:0007669"/>
    <property type="project" value="InterPro"/>
</dbReference>
<dbReference type="GO" id="GO:0008597">
    <property type="term" value="F:calcium-dependent protein serine/threonine phosphatase regulator activity"/>
    <property type="evidence" value="ECO:0007669"/>
    <property type="project" value="TreeGrafter"/>
</dbReference>
<comment type="caution">
    <text evidence="2">The sequence shown here is derived from an EMBL/GenBank/DDBJ whole genome shotgun (WGS) entry which is preliminary data.</text>
</comment>
<keyword evidence="3" id="KW-1185">Reference proteome</keyword>
<reference evidence="2 3" key="1">
    <citation type="journal article" date="2023" name="Proc. Natl. Acad. Sci. U.S.A.">
        <title>A global phylogenomic analysis of the shiitake genus Lentinula.</title>
        <authorList>
            <person name="Sierra-Patev S."/>
            <person name="Min B."/>
            <person name="Naranjo-Ortiz M."/>
            <person name="Looney B."/>
            <person name="Konkel Z."/>
            <person name="Slot J.C."/>
            <person name="Sakamoto Y."/>
            <person name="Steenwyk J.L."/>
            <person name="Rokas A."/>
            <person name="Carro J."/>
            <person name="Camarero S."/>
            <person name="Ferreira P."/>
            <person name="Molpeceres G."/>
            <person name="Ruiz-Duenas F.J."/>
            <person name="Serrano A."/>
            <person name="Henrissat B."/>
            <person name="Drula E."/>
            <person name="Hughes K.W."/>
            <person name="Mata J.L."/>
            <person name="Ishikawa N.K."/>
            <person name="Vargas-Isla R."/>
            <person name="Ushijima S."/>
            <person name="Smith C.A."/>
            <person name="Donoghue J."/>
            <person name="Ahrendt S."/>
            <person name="Andreopoulos W."/>
            <person name="He G."/>
            <person name="LaButti K."/>
            <person name="Lipzen A."/>
            <person name="Ng V."/>
            <person name="Riley R."/>
            <person name="Sandor L."/>
            <person name="Barry K."/>
            <person name="Martinez A.T."/>
            <person name="Xiao Y."/>
            <person name="Gibbons J.G."/>
            <person name="Terashima K."/>
            <person name="Grigoriev I.V."/>
            <person name="Hibbett D."/>
        </authorList>
    </citation>
    <scope>NUCLEOTIDE SEQUENCE [LARGE SCALE GENOMIC DNA]</scope>
    <source>
        <strain evidence="2 3">TFB7810</strain>
    </source>
</reference>
<dbReference type="PANTHER" id="PTHR10300">
    <property type="entry name" value="CALCIPRESSIN"/>
    <property type="match status" value="1"/>
</dbReference>
<dbReference type="InterPro" id="IPR012677">
    <property type="entry name" value="Nucleotide-bd_a/b_plait_sf"/>
</dbReference>
<dbReference type="Proteomes" id="UP001142393">
    <property type="component" value="Unassembled WGS sequence"/>
</dbReference>
<dbReference type="AlphaFoldDB" id="A0A9W8NTB7"/>
<evidence type="ECO:0000313" key="3">
    <source>
        <dbReference type="Proteomes" id="UP001142393"/>
    </source>
</evidence>
<sequence length="272" mass="29862">MASSSSFVISMPSAPYKTFSASPQKPTNSLAITQVPKEFFHPAVLNVLREHFDLYGEVNQWAPLSAFGRILVVFTEEEAAEHAKRSCDPIVISATHDRSAISFRGVSHLKAYRIAHRPEATLRVFRADPNPIIPHYAFASASSYIPADNYLRPPALEKNFLISPPGSPPVDWEPIKEEPPNATPLAGDLMVALHKLKIQEHDREGNQGPETLIHPEDGGSGVGVYVEDCDSGAATANMEIDDEDWVYGQTAPARSKWKPVTAMPPMHATLMI</sequence>
<organism evidence="2 3">
    <name type="scientific">Lentinula detonsa</name>
    <dbReference type="NCBI Taxonomy" id="2804962"/>
    <lineage>
        <taxon>Eukaryota</taxon>
        <taxon>Fungi</taxon>
        <taxon>Dikarya</taxon>
        <taxon>Basidiomycota</taxon>
        <taxon>Agaricomycotina</taxon>
        <taxon>Agaricomycetes</taxon>
        <taxon>Agaricomycetidae</taxon>
        <taxon>Agaricales</taxon>
        <taxon>Marasmiineae</taxon>
        <taxon>Omphalotaceae</taxon>
        <taxon>Lentinula</taxon>
    </lineage>
</organism>
<dbReference type="GO" id="GO:0005634">
    <property type="term" value="C:nucleus"/>
    <property type="evidence" value="ECO:0007669"/>
    <property type="project" value="TreeGrafter"/>
</dbReference>
<accession>A0A9W8NTB7</accession>
<dbReference type="InterPro" id="IPR006931">
    <property type="entry name" value="Calcipressin"/>
</dbReference>
<dbReference type="GO" id="GO:0019722">
    <property type="term" value="P:calcium-mediated signaling"/>
    <property type="evidence" value="ECO:0007669"/>
    <property type="project" value="InterPro"/>
</dbReference>
<dbReference type="PANTHER" id="PTHR10300:SF14">
    <property type="entry name" value="PROTEIN SARAH"/>
    <property type="match status" value="1"/>
</dbReference>
<gene>
    <name evidence="2" type="ORF">DFH05DRAFT_408838</name>
</gene>
<proteinExistence type="inferred from homology"/>
<comment type="similarity">
    <text evidence="1">Belongs to the RCAN family.</text>
</comment>
<dbReference type="GO" id="GO:0005737">
    <property type="term" value="C:cytoplasm"/>
    <property type="evidence" value="ECO:0007669"/>
    <property type="project" value="TreeGrafter"/>
</dbReference>
<dbReference type="SUPFAM" id="SSF54928">
    <property type="entry name" value="RNA-binding domain, RBD"/>
    <property type="match status" value="1"/>
</dbReference>
<name>A0A9W8NTB7_9AGAR</name>
<dbReference type="EMBL" id="JANVFU010000014">
    <property type="protein sequence ID" value="KAJ3740487.1"/>
    <property type="molecule type" value="Genomic_DNA"/>
</dbReference>
<protein>
    <submittedName>
        <fullName evidence="2">Calcipressin-domain-containing protein</fullName>
    </submittedName>
</protein>
<dbReference type="InterPro" id="IPR035979">
    <property type="entry name" value="RBD_domain_sf"/>
</dbReference>
<evidence type="ECO:0000313" key="2">
    <source>
        <dbReference type="EMBL" id="KAJ3740487.1"/>
    </source>
</evidence>
<dbReference type="Gene3D" id="3.30.70.330">
    <property type="match status" value="1"/>
</dbReference>
<evidence type="ECO:0000256" key="1">
    <source>
        <dbReference type="ARBA" id="ARBA00008209"/>
    </source>
</evidence>